<evidence type="ECO:0000313" key="3">
    <source>
        <dbReference type="Proteomes" id="UP001305652"/>
    </source>
</evidence>
<dbReference type="GO" id="GO:0015128">
    <property type="term" value="F:gluconate transmembrane transporter activity"/>
    <property type="evidence" value="ECO:0007669"/>
    <property type="project" value="InterPro"/>
</dbReference>
<dbReference type="KEGG" id="mrc:R6Y96_07460"/>
<feature type="transmembrane region" description="Helical" evidence="1">
    <location>
        <begin position="302"/>
        <end position="324"/>
    </location>
</feature>
<accession>A0AAX4FTN9</accession>
<feature type="transmembrane region" description="Helical" evidence="1">
    <location>
        <begin position="336"/>
        <end position="367"/>
    </location>
</feature>
<keyword evidence="3" id="KW-1185">Reference proteome</keyword>
<dbReference type="GO" id="GO:0005886">
    <property type="term" value="C:plasma membrane"/>
    <property type="evidence" value="ECO:0007669"/>
    <property type="project" value="TreeGrafter"/>
</dbReference>
<feature type="transmembrane region" description="Helical" evidence="1">
    <location>
        <begin position="137"/>
        <end position="156"/>
    </location>
</feature>
<organism evidence="2 3">
    <name type="scientific">Methanoculleus receptaculi</name>
    <dbReference type="NCBI Taxonomy" id="394967"/>
    <lineage>
        <taxon>Archaea</taxon>
        <taxon>Methanobacteriati</taxon>
        <taxon>Methanobacteriota</taxon>
        <taxon>Stenosarchaea group</taxon>
        <taxon>Methanomicrobia</taxon>
        <taxon>Methanomicrobiales</taxon>
        <taxon>Methanomicrobiaceae</taxon>
        <taxon>Methanoculleus</taxon>
    </lineage>
</organism>
<feature type="transmembrane region" description="Helical" evidence="1">
    <location>
        <begin position="176"/>
        <end position="196"/>
    </location>
</feature>
<feature type="transmembrane region" description="Helical" evidence="1">
    <location>
        <begin position="217"/>
        <end position="237"/>
    </location>
</feature>
<feature type="transmembrane region" description="Helical" evidence="1">
    <location>
        <begin position="243"/>
        <end position="262"/>
    </location>
</feature>
<dbReference type="PANTHER" id="PTHR30354:SF11">
    <property type="entry name" value="PERMEASE"/>
    <property type="match status" value="1"/>
</dbReference>
<keyword evidence="1" id="KW-0812">Transmembrane</keyword>
<feature type="transmembrane region" description="Helical" evidence="1">
    <location>
        <begin position="103"/>
        <end position="125"/>
    </location>
</feature>
<keyword evidence="1" id="KW-1133">Transmembrane helix</keyword>
<evidence type="ECO:0008006" key="4">
    <source>
        <dbReference type="Google" id="ProtNLM"/>
    </source>
</evidence>
<dbReference type="RefSeq" id="WP_318620645.1">
    <property type="nucleotide sequence ID" value="NZ_CP137642.1"/>
</dbReference>
<keyword evidence="1" id="KW-0472">Membrane</keyword>
<proteinExistence type="predicted"/>
<protein>
    <recommendedName>
        <fullName evidence="4">Gluconate transporter</fullName>
    </recommendedName>
</protein>
<gene>
    <name evidence="2" type="ORF">R6Y96_07460</name>
</gene>
<dbReference type="InterPro" id="IPR003474">
    <property type="entry name" value="Glcn_transporter"/>
</dbReference>
<evidence type="ECO:0000256" key="1">
    <source>
        <dbReference type="SAM" id="Phobius"/>
    </source>
</evidence>
<reference evidence="2 3" key="1">
    <citation type="submission" date="2023-10" db="EMBL/GenBank/DDBJ databases">
        <title>The complete genome sequence of Methanoculleus receptaculi DSM 18860.</title>
        <authorList>
            <person name="Lai S.-J."/>
            <person name="You Y.-T."/>
            <person name="Chen S.-C."/>
        </authorList>
    </citation>
    <scope>NUCLEOTIDE SEQUENCE [LARGE SCALE GENOMIC DNA]</scope>
    <source>
        <strain evidence="2 3">DSM 18860</strain>
    </source>
</reference>
<name>A0AAX4FTN9_9EURY</name>
<dbReference type="Pfam" id="PF02447">
    <property type="entry name" value="GntP_permease"/>
    <property type="match status" value="2"/>
</dbReference>
<feature type="transmembrane region" description="Helical" evidence="1">
    <location>
        <begin position="29"/>
        <end position="51"/>
    </location>
</feature>
<dbReference type="Proteomes" id="UP001305652">
    <property type="component" value="Chromosome"/>
</dbReference>
<evidence type="ECO:0000313" key="2">
    <source>
        <dbReference type="EMBL" id="WOX57135.1"/>
    </source>
</evidence>
<dbReference type="GeneID" id="85732983"/>
<feature type="transmembrane region" description="Helical" evidence="1">
    <location>
        <begin position="387"/>
        <end position="408"/>
    </location>
</feature>
<sequence>MNTIIPFALAFVLITIASLRYRLPPFLSLVGTSIVFGLLAGLPAEMVITSITGGAGRIFATLGVVIFSGVGIAQVLRESGRIEEIVADIRGAVRRPLATAGTAGYLLSVPLMCGITSFLILAPIISHLQTDGEASKALLYCAGIAGMISYVLLYPAPVVYSMMATPGLFSANPWKFNLLAIPVSFIILAGLFVVLRSRGIPPPAPPETTTTGWHPRAWLPFLVILAALACGTLIPSLHALANVNLALLAGLFAALISVPGDVRERALARGTKNAGIIIFDLAGAGAFGGVIAASAFSADVTALVTGYLPITLLPFVIAALVQAAQGSRVVTATVTATILATIPAVLVINPFALVLMVSAGAFMFSYASDPFFWLLKQTTGDDFAAVVRNYTLPLSVAGVVTLAAALLIQAL</sequence>
<feature type="transmembrane region" description="Helical" evidence="1">
    <location>
        <begin position="274"/>
        <end position="296"/>
    </location>
</feature>
<dbReference type="AlphaFoldDB" id="A0AAX4FTN9"/>
<dbReference type="PANTHER" id="PTHR30354">
    <property type="entry name" value="GNT FAMILY GLUCONATE TRANSPORTER"/>
    <property type="match status" value="1"/>
</dbReference>
<dbReference type="EMBL" id="CP137642">
    <property type="protein sequence ID" value="WOX57135.1"/>
    <property type="molecule type" value="Genomic_DNA"/>
</dbReference>